<name>A0A6A7XZS9_9HYPH</name>
<reference evidence="1 2" key="1">
    <citation type="submission" date="2019-09" db="EMBL/GenBank/DDBJ databases">
        <title>Segnochrobactrum spirostomi gen. nov., sp. nov., isolated from the ciliate Spirostomum cf. yagiui and description of a novel family, Segnochrobactraceae fam. nov. within the order Rhizobiales of the class Alphaproteobacteria.</title>
        <authorList>
            <person name="Akter S."/>
            <person name="Shazib S.U.A."/>
            <person name="Shin M.K."/>
        </authorList>
    </citation>
    <scope>NUCLEOTIDE SEQUENCE [LARGE SCALE GENOMIC DNA]</scope>
    <source>
        <strain evidence="1 2">Sp-1</strain>
    </source>
</reference>
<organism evidence="1 2">
    <name type="scientific">Segnochrobactrum spirostomi</name>
    <dbReference type="NCBI Taxonomy" id="2608987"/>
    <lineage>
        <taxon>Bacteria</taxon>
        <taxon>Pseudomonadati</taxon>
        <taxon>Pseudomonadota</taxon>
        <taxon>Alphaproteobacteria</taxon>
        <taxon>Hyphomicrobiales</taxon>
        <taxon>Segnochrobactraceae</taxon>
        <taxon>Segnochrobactrum</taxon>
    </lineage>
</organism>
<evidence type="ECO:0000313" key="1">
    <source>
        <dbReference type="EMBL" id="MQT11627.1"/>
    </source>
</evidence>
<protein>
    <submittedName>
        <fullName evidence="1">Uncharacterized protein</fullName>
    </submittedName>
</protein>
<gene>
    <name evidence="1" type="ORF">F0357_02845</name>
</gene>
<dbReference type="Proteomes" id="UP000332515">
    <property type="component" value="Unassembled WGS sequence"/>
</dbReference>
<comment type="caution">
    <text evidence="1">The sequence shown here is derived from an EMBL/GenBank/DDBJ whole genome shotgun (WGS) entry which is preliminary data.</text>
</comment>
<dbReference type="AlphaFoldDB" id="A0A6A7XZS9"/>
<evidence type="ECO:0000313" key="2">
    <source>
        <dbReference type="Proteomes" id="UP000332515"/>
    </source>
</evidence>
<dbReference type="RefSeq" id="WP_153478530.1">
    <property type="nucleotide sequence ID" value="NZ_VWNA01000001.1"/>
</dbReference>
<dbReference type="EMBL" id="VWNA01000001">
    <property type="protein sequence ID" value="MQT11627.1"/>
    <property type="molecule type" value="Genomic_DNA"/>
</dbReference>
<keyword evidence="2" id="KW-1185">Reference proteome</keyword>
<accession>A0A6A7XZS9</accession>
<proteinExistence type="predicted"/>
<sequence>MLTLSAETEALVKARAAVAGKTPDALVREAIERYASTSDVAGKPEVRAVDMERVKEISRRNTSCPLLDRRSAKEILDEAWTDLS</sequence>